<dbReference type="OrthoDB" id="7594344at2"/>
<dbReference type="SUPFAM" id="SSF55486">
    <property type="entry name" value="Metalloproteases ('zincins'), catalytic domain"/>
    <property type="match status" value="1"/>
</dbReference>
<feature type="chain" id="PRO_5038764713" description="Matrixin family metalloprotease" evidence="1">
    <location>
        <begin position="28"/>
        <end position="278"/>
    </location>
</feature>
<reference evidence="2 3" key="1">
    <citation type="submission" date="2019-03" db="EMBL/GenBank/DDBJ databases">
        <title>Draft genome sequences of novel Actinobacteria.</title>
        <authorList>
            <person name="Sahin N."/>
            <person name="Ay H."/>
            <person name="Saygin H."/>
        </authorList>
    </citation>
    <scope>NUCLEOTIDE SEQUENCE [LARGE SCALE GENOMIC DNA]</scope>
    <source>
        <strain evidence="2 3">JCM 13523</strain>
    </source>
</reference>
<gene>
    <name evidence="2" type="ORF">E1263_30120</name>
</gene>
<dbReference type="Gene3D" id="3.40.390.10">
    <property type="entry name" value="Collagenase (Catalytic Domain)"/>
    <property type="match status" value="1"/>
</dbReference>
<keyword evidence="3" id="KW-1185">Reference proteome</keyword>
<dbReference type="InterPro" id="IPR024079">
    <property type="entry name" value="MetalloPept_cat_dom_sf"/>
</dbReference>
<dbReference type="Proteomes" id="UP000295124">
    <property type="component" value="Unassembled WGS sequence"/>
</dbReference>
<evidence type="ECO:0000313" key="2">
    <source>
        <dbReference type="EMBL" id="TDD51524.1"/>
    </source>
</evidence>
<protein>
    <recommendedName>
        <fullName evidence="4">Matrixin family metalloprotease</fullName>
    </recommendedName>
</protein>
<evidence type="ECO:0000313" key="3">
    <source>
        <dbReference type="Proteomes" id="UP000295124"/>
    </source>
</evidence>
<keyword evidence="1" id="KW-0732">Signal</keyword>
<proteinExistence type="predicted"/>
<dbReference type="AlphaFoldDB" id="A0A4R4Z3D8"/>
<comment type="caution">
    <text evidence="2">The sequence shown here is derived from an EMBL/GenBank/DDBJ whole genome shotgun (WGS) entry which is preliminary data.</text>
</comment>
<organism evidence="2 3">
    <name type="scientific">Kribbella antibiotica</name>
    <dbReference type="NCBI Taxonomy" id="190195"/>
    <lineage>
        <taxon>Bacteria</taxon>
        <taxon>Bacillati</taxon>
        <taxon>Actinomycetota</taxon>
        <taxon>Actinomycetes</taxon>
        <taxon>Propionibacteriales</taxon>
        <taxon>Kribbellaceae</taxon>
        <taxon>Kribbella</taxon>
    </lineage>
</organism>
<dbReference type="EMBL" id="SMKX01000114">
    <property type="protein sequence ID" value="TDD51524.1"/>
    <property type="molecule type" value="Genomic_DNA"/>
</dbReference>
<feature type="signal peptide" evidence="1">
    <location>
        <begin position="1"/>
        <end position="27"/>
    </location>
</feature>
<evidence type="ECO:0000256" key="1">
    <source>
        <dbReference type="SAM" id="SignalP"/>
    </source>
</evidence>
<dbReference type="GO" id="GO:0008237">
    <property type="term" value="F:metallopeptidase activity"/>
    <property type="evidence" value="ECO:0007669"/>
    <property type="project" value="InterPro"/>
</dbReference>
<dbReference type="RefSeq" id="WP_132173476.1">
    <property type="nucleotide sequence ID" value="NZ_SMKX01000114.1"/>
</dbReference>
<evidence type="ECO:0008006" key="4">
    <source>
        <dbReference type="Google" id="ProtNLM"/>
    </source>
</evidence>
<accession>A0A4R4Z3D8</accession>
<name>A0A4R4Z3D8_9ACTN</name>
<sequence>MRQAARITAVLAAAGMAVVGLTTTSSAQSANDQSVQATSLSAARLVAAAADDHSDTVYVTSKAKDGTVSVTIYDPAKGVTPDQLRDKLRRSGVTGVLDKGQEPPTKQPSQKQDLALACLSYGTARQWCDRRWNYDLFRDPQVYFLDHTSSAWPVRAAVTVWNEAVGIDSYYRWFTEGCPSGRHCVHVYNGRYGTVDGWYGRTTWAPDTQGPVTVQLNDSYSLTANEHRTVTCHELGHALSLHHNTADSSCLRSGTYISLRPNVHDYELLKRIYPLSGT</sequence>